<evidence type="ECO:0000256" key="1">
    <source>
        <dbReference type="ARBA" id="ARBA00022741"/>
    </source>
</evidence>
<protein>
    <submittedName>
        <fullName evidence="5">ATP-dependent CLP protease</fullName>
        <ecNumber evidence="5">3.4.21.92</ecNumber>
    </submittedName>
</protein>
<evidence type="ECO:0000313" key="5">
    <source>
        <dbReference type="EMBL" id="STO97935.1"/>
    </source>
</evidence>
<dbReference type="Pfam" id="PF10431">
    <property type="entry name" value="ClpB_D2-small"/>
    <property type="match status" value="1"/>
</dbReference>
<dbReference type="GO" id="GO:0006508">
    <property type="term" value="P:proteolysis"/>
    <property type="evidence" value="ECO:0007669"/>
    <property type="project" value="UniProtKB-KW"/>
</dbReference>
<feature type="domain" description="Clp ATPase C-terminal" evidence="4">
    <location>
        <begin position="1"/>
        <end position="78"/>
    </location>
</feature>
<evidence type="ECO:0000256" key="2">
    <source>
        <dbReference type="ARBA" id="ARBA00022840"/>
    </source>
</evidence>
<feature type="region of interest" description="Disordered" evidence="3">
    <location>
        <begin position="82"/>
        <end position="106"/>
    </location>
</feature>
<dbReference type="EC" id="3.4.21.92" evidence="5"/>
<organism evidence="5 6">
    <name type="scientific">Helicobacter canis</name>
    <dbReference type="NCBI Taxonomy" id="29419"/>
    <lineage>
        <taxon>Bacteria</taxon>
        <taxon>Pseudomonadati</taxon>
        <taxon>Campylobacterota</taxon>
        <taxon>Epsilonproteobacteria</taxon>
        <taxon>Campylobacterales</taxon>
        <taxon>Helicobacteraceae</taxon>
        <taxon>Helicobacter</taxon>
    </lineage>
</organism>
<dbReference type="RefSeq" id="WP_258552274.1">
    <property type="nucleotide sequence ID" value="NZ_UGHV01000001.1"/>
</dbReference>
<dbReference type="SMART" id="SM01086">
    <property type="entry name" value="ClpB_D2-small"/>
    <property type="match status" value="1"/>
</dbReference>
<keyword evidence="5" id="KW-0645">Protease</keyword>
<keyword evidence="5" id="KW-0378">Hydrolase</keyword>
<reference evidence="5 6" key="1">
    <citation type="submission" date="2018-06" db="EMBL/GenBank/DDBJ databases">
        <authorList>
            <consortium name="Pathogen Informatics"/>
            <person name="Doyle S."/>
        </authorList>
    </citation>
    <scope>NUCLEOTIDE SEQUENCE [LARGE SCALE GENOMIC DNA]</scope>
    <source>
        <strain evidence="5 6">NCTC12410</strain>
    </source>
</reference>
<keyword evidence="1" id="KW-0547">Nucleotide-binding</keyword>
<keyword evidence="2" id="KW-0067">ATP-binding</keyword>
<dbReference type="EMBL" id="UGHV01000001">
    <property type="protein sequence ID" value="STO97935.1"/>
    <property type="molecule type" value="Genomic_DNA"/>
</dbReference>
<dbReference type="AlphaFoldDB" id="A0A377J6L1"/>
<evidence type="ECO:0000313" key="6">
    <source>
        <dbReference type="Proteomes" id="UP000254841"/>
    </source>
</evidence>
<accession>A0A377J6L1</accession>
<gene>
    <name evidence="5" type="primary">clpB_1</name>
    <name evidence="5" type="ORF">NCTC12410_01776</name>
</gene>
<evidence type="ECO:0000256" key="3">
    <source>
        <dbReference type="SAM" id="MobiDB-lite"/>
    </source>
</evidence>
<dbReference type="InterPro" id="IPR019489">
    <property type="entry name" value="Clp_ATPase_C"/>
</dbReference>
<feature type="compositionally biased region" description="Basic residues" evidence="3">
    <location>
        <begin position="89"/>
        <end position="106"/>
    </location>
</feature>
<dbReference type="Gene3D" id="1.10.8.60">
    <property type="match status" value="1"/>
</dbReference>
<dbReference type="Proteomes" id="UP000254841">
    <property type="component" value="Unassembled WGS sequence"/>
</dbReference>
<evidence type="ECO:0000259" key="4">
    <source>
        <dbReference type="SMART" id="SM01086"/>
    </source>
</evidence>
<sequence>MLSDLNATLATRHIVLKLDSSALNAITNQSFESALGAREIKKLIDTHIKVALSELIIDGRLDSGGLVWIDYSNGAFTLTPKILAPSTPKHPKSSKSAKASKPRTKA</sequence>
<name>A0A377J6L1_9HELI</name>
<proteinExistence type="predicted"/>
<dbReference type="GO" id="GO:0004252">
    <property type="term" value="F:serine-type endopeptidase activity"/>
    <property type="evidence" value="ECO:0007669"/>
    <property type="project" value="UniProtKB-EC"/>
</dbReference>
<dbReference type="GO" id="GO:0005524">
    <property type="term" value="F:ATP binding"/>
    <property type="evidence" value="ECO:0007669"/>
    <property type="project" value="UniProtKB-KW"/>
</dbReference>